<dbReference type="RefSeq" id="WP_072264986.1">
    <property type="nucleotide sequence ID" value="NZ_AP013063.1"/>
</dbReference>
<evidence type="ECO:0000313" key="1">
    <source>
        <dbReference type="EMBL" id="BAO33204.1"/>
    </source>
</evidence>
<dbReference type="AlphaFoldDB" id="A0AAT9E2H6"/>
<dbReference type="EMBL" id="AP013063">
    <property type="protein sequence ID" value="BAO33204.1"/>
    <property type="molecule type" value="Genomic_DNA"/>
</dbReference>
<protein>
    <submittedName>
        <fullName evidence="1">Uncharacterized protein</fullName>
    </submittedName>
</protein>
<reference evidence="1" key="1">
    <citation type="journal article" date="2014" name="Genome Biol. Evol.">
        <title>Genome evolution and plasticity of Serratia marcescens, an important multidrug-resistant nosocomial pathogen.</title>
        <authorList>
            <person name="Iguchi A."/>
            <person name="Nagaya Y."/>
            <person name="Pradel E."/>
            <person name="Ooka T."/>
            <person name="Ogura Y."/>
            <person name="Katsura K."/>
            <person name="Kurokawa K."/>
            <person name="Oshima K."/>
            <person name="Hattori M."/>
            <person name="Parkhill J."/>
            <person name="Sebaihia M."/>
            <person name="Coulthurst S.J."/>
            <person name="Gotoh N."/>
            <person name="Thomson N.R."/>
            <person name="Ewbank J.J."/>
            <person name="Hayashi T."/>
        </authorList>
    </citation>
    <scope>NUCLEOTIDE SEQUENCE</scope>
    <source>
        <strain evidence="1">SM39</strain>
    </source>
</reference>
<organism evidence="1">
    <name type="scientific">Serratia marcescens SM39</name>
    <dbReference type="NCBI Taxonomy" id="1334564"/>
    <lineage>
        <taxon>Bacteria</taxon>
        <taxon>Pseudomonadati</taxon>
        <taxon>Pseudomonadota</taxon>
        <taxon>Gammaproteobacteria</taxon>
        <taxon>Enterobacterales</taxon>
        <taxon>Yersiniaceae</taxon>
        <taxon>Serratia</taxon>
    </lineage>
</organism>
<dbReference type="KEGG" id="smar:SM39_1158"/>
<proteinExistence type="predicted"/>
<name>A0AAT9E2H6_SERMA</name>
<sequence length="109" mass="11046">MKELNLSEINLVTGAGGEQIAQLAGTVAGTWLGGGNPYAGALGGYAAGEIYNGIQNGYQTAPNIDVGIGSYNANFNSDLGASGSFSVADVQAMGWCNFNMTYFSSSSGC</sequence>
<accession>A0AAT9E2H6</accession>
<gene>
    <name evidence="1" type="ORF">SM39_1158</name>
</gene>